<dbReference type="PANTHER" id="PTHR34818">
    <property type="entry name" value="PROTEIN BLI-3"/>
    <property type="match status" value="1"/>
</dbReference>
<evidence type="ECO:0000313" key="3">
    <source>
        <dbReference type="Proteomes" id="UP001500657"/>
    </source>
</evidence>
<dbReference type="PANTHER" id="PTHR34818:SF1">
    <property type="entry name" value="PROTEIN BLI-3"/>
    <property type="match status" value="1"/>
</dbReference>
<gene>
    <name evidence="2" type="ORF">GCM10009126_07920</name>
</gene>
<dbReference type="RefSeq" id="WP_343880383.1">
    <property type="nucleotide sequence ID" value="NZ_BAAAFO010000001.1"/>
</dbReference>
<dbReference type="EMBL" id="BAAAFO010000001">
    <property type="protein sequence ID" value="GAA0244657.1"/>
    <property type="molecule type" value="Genomic_DNA"/>
</dbReference>
<dbReference type="Pfam" id="PF16242">
    <property type="entry name" value="Pyrid_ox_like"/>
    <property type="match status" value="1"/>
</dbReference>
<protein>
    <submittedName>
        <fullName evidence="2">Pyridoxamine 5'-phosphate oxidase family protein</fullName>
    </submittedName>
</protein>
<keyword evidence="3" id="KW-1185">Reference proteome</keyword>
<dbReference type="InterPro" id="IPR012349">
    <property type="entry name" value="Split_barrel_FMN-bd"/>
</dbReference>
<feature type="domain" description="General stress protein FMN-binding split barrel" evidence="1">
    <location>
        <begin position="9"/>
        <end position="140"/>
    </location>
</feature>
<dbReference type="SUPFAM" id="SSF50475">
    <property type="entry name" value="FMN-binding split barrel"/>
    <property type="match status" value="1"/>
</dbReference>
<accession>A0ABN0UBB5</accession>
<name>A0ABN0UBB5_9GAMM</name>
<comment type="caution">
    <text evidence="2">The sequence shown here is derived from an EMBL/GenBank/DDBJ whole genome shotgun (WGS) entry which is preliminary data.</text>
</comment>
<proteinExistence type="predicted"/>
<dbReference type="InterPro" id="IPR052917">
    <property type="entry name" value="Stress-Dev_Protein"/>
</dbReference>
<reference evidence="2 3" key="1">
    <citation type="journal article" date="2019" name="Int. J. Syst. Evol. Microbiol.">
        <title>The Global Catalogue of Microorganisms (GCM) 10K type strain sequencing project: providing services to taxonomists for standard genome sequencing and annotation.</title>
        <authorList>
            <consortium name="The Broad Institute Genomics Platform"/>
            <consortium name="The Broad Institute Genome Sequencing Center for Infectious Disease"/>
            <person name="Wu L."/>
            <person name="Ma J."/>
        </authorList>
    </citation>
    <scope>NUCLEOTIDE SEQUENCE [LARGE SCALE GENOMIC DNA]</scope>
    <source>
        <strain evidence="2 3">JCM 16242</strain>
    </source>
</reference>
<dbReference type="Gene3D" id="2.30.110.10">
    <property type="entry name" value="Electron Transport, Fmn-binding Protein, Chain A"/>
    <property type="match status" value="1"/>
</dbReference>
<evidence type="ECO:0000313" key="2">
    <source>
        <dbReference type="EMBL" id="GAA0244657.1"/>
    </source>
</evidence>
<sequence>MSTEQTLEEKLWNALASDRTVMLGLDGVEDGHSRPMTAMVEGQHGPIWFFVGKPNAVVDNLSSSRRAIAAFSAKGHELFASIHGNLSVDQDRDVIDRLWNPFIAAWFDGKDDPKLVLLRFDPEHAEVWLNESNMLAGMKMLFGTDPRDDYKDKVGDVDLR</sequence>
<organism evidence="2 3">
    <name type="scientific">Rhodanobacter caeni</name>
    <dbReference type="NCBI Taxonomy" id="657654"/>
    <lineage>
        <taxon>Bacteria</taxon>
        <taxon>Pseudomonadati</taxon>
        <taxon>Pseudomonadota</taxon>
        <taxon>Gammaproteobacteria</taxon>
        <taxon>Lysobacterales</taxon>
        <taxon>Rhodanobacteraceae</taxon>
        <taxon>Rhodanobacter</taxon>
    </lineage>
</organism>
<dbReference type="Proteomes" id="UP001500657">
    <property type="component" value="Unassembled WGS sequence"/>
</dbReference>
<evidence type="ECO:0000259" key="1">
    <source>
        <dbReference type="Pfam" id="PF16242"/>
    </source>
</evidence>
<dbReference type="InterPro" id="IPR038725">
    <property type="entry name" value="YdaG_split_barrel_FMN-bd"/>
</dbReference>